<organism evidence="2 3">
    <name type="scientific">Candidatus Sphingobacterium stercoripullorum</name>
    <dbReference type="NCBI Taxonomy" id="2838759"/>
    <lineage>
        <taxon>Bacteria</taxon>
        <taxon>Pseudomonadati</taxon>
        <taxon>Bacteroidota</taxon>
        <taxon>Sphingobacteriia</taxon>
        <taxon>Sphingobacteriales</taxon>
        <taxon>Sphingobacteriaceae</taxon>
        <taxon>Sphingobacterium</taxon>
    </lineage>
</organism>
<reference evidence="2" key="2">
    <citation type="submission" date="2021-04" db="EMBL/GenBank/DDBJ databases">
        <authorList>
            <person name="Gilroy R."/>
        </authorList>
    </citation>
    <scope>NUCLEOTIDE SEQUENCE</scope>
    <source>
        <strain evidence="2">1719</strain>
    </source>
</reference>
<dbReference type="InterPro" id="IPR001387">
    <property type="entry name" value="Cro/C1-type_HTH"/>
</dbReference>
<dbReference type="Pfam" id="PF13443">
    <property type="entry name" value="HTH_26"/>
    <property type="match status" value="1"/>
</dbReference>
<dbReference type="EMBL" id="DXEZ01000141">
    <property type="protein sequence ID" value="HIX54372.1"/>
    <property type="molecule type" value="Genomic_DNA"/>
</dbReference>
<feature type="domain" description="HTH cro/C1-type" evidence="1">
    <location>
        <begin position="4"/>
        <end position="57"/>
    </location>
</feature>
<dbReference type="SUPFAM" id="SSF47413">
    <property type="entry name" value="lambda repressor-like DNA-binding domains"/>
    <property type="match status" value="1"/>
</dbReference>
<dbReference type="InterPro" id="IPR010982">
    <property type="entry name" value="Lambda_DNA-bd_dom_sf"/>
</dbReference>
<evidence type="ECO:0000313" key="3">
    <source>
        <dbReference type="Proteomes" id="UP000824156"/>
    </source>
</evidence>
<gene>
    <name evidence="2" type="ORF">H9853_05050</name>
</gene>
<dbReference type="AlphaFoldDB" id="A0A9D1W8M5"/>
<evidence type="ECO:0000313" key="2">
    <source>
        <dbReference type="EMBL" id="HIX54372.1"/>
    </source>
</evidence>
<dbReference type="GO" id="GO:0003677">
    <property type="term" value="F:DNA binding"/>
    <property type="evidence" value="ECO:0007669"/>
    <property type="project" value="InterPro"/>
</dbReference>
<reference evidence="2" key="1">
    <citation type="journal article" date="2021" name="PeerJ">
        <title>Extensive microbial diversity within the chicken gut microbiome revealed by metagenomics and culture.</title>
        <authorList>
            <person name="Gilroy R."/>
            <person name="Ravi A."/>
            <person name="Getino M."/>
            <person name="Pursley I."/>
            <person name="Horton D.L."/>
            <person name="Alikhan N.F."/>
            <person name="Baker D."/>
            <person name="Gharbi K."/>
            <person name="Hall N."/>
            <person name="Watson M."/>
            <person name="Adriaenssens E.M."/>
            <person name="Foster-Nyarko E."/>
            <person name="Jarju S."/>
            <person name="Secka A."/>
            <person name="Antonio M."/>
            <person name="Oren A."/>
            <person name="Chaudhuri R.R."/>
            <person name="La Ragione R."/>
            <person name="Hildebrand F."/>
            <person name="Pallen M.J."/>
        </authorList>
    </citation>
    <scope>NUCLEOTIDE SEQUENCE</scope>
    <source>
        <strain evidence="2">1719</strain>
    </source>
</reference>
<proteinExistence type="predicted"/>
<accession>A0A9D1W8M5</accession>
<comment type="caution">
    <text evidence="2">The sequence shown here is derived from an EMBL/GenBank/DDBJ whole genome shotgun (WGS) entry which is preliminary data.</text>
</comment>
<dbReference type="Proteomes" id="UP000824156">
    <property type="component" value="Unassembled WGS sequence"/>
</dbReference>
<name>A0A9D1W8M5_9SPHI</name>
<protein>
    <submittedName>
        <fullName evidence="2">Helix-turn-helix transcriptional regulator</fullName>
    </submittedName>
</protein>
<evidence type="ECO:0000259" key="1">
    <source>
        <dbReference type="Pfam" id="PF13443"/>
    </source>
</evidence>
<sequence length="73" mass="8201">MTALGKYLAKRSVNKSKVARRTGLSKARMNELTLNPTARLRADELYLIALAIHADPCEMFKTLYGHLALKPEE</sequence>